<dbReference type="EMBL" id="AP019376">
    <property type="protein sequence ID" value="BBH86408.1"/>
    <property type="molecule type" value="Genomic_DNA"/>
</dbReference>
<reference evidence="1" key="1">
    <citation type="submission" date="2018-12" db="EMBL/GenBank/DDBJ databases">
        <title>Novel natural products biosynthetic potential of the class Ktedonobacteria.</title>
        <authorList>
            <person name="Zheng Y."/>
            <person name="Saitou A."/>
            <person name="Wang C.M."/>
            <person name="Toyoda A."/>
            <person name="Minakuchi Y."/>
            <person name="Sekiguchi Y."/>
            <person name="Ueda K."/>
            <person name="Takano H."/>
            <person name="Sakai Y."/>
            <person name="Yokota A."/>
            <person name="Yabe S."/>
        </authorList>
    </citation>
    <scope>NUCLEOTIDE SEQUENCE</scope>
    <source>
        <strain evidence="1">COM3</strain>
    </source>
</reference>
<proteinExistence type="predicted"/>
<accession>A0A455SGC7</accession>
<name>A0A455SGC7_9CHLR</name>
<dbReference type="InterPro" id="IPR011256">
    <property type="entry name" value="Reg_factor_effector_dom_sf"/>
</dbReference>
<gene>
    <name evidence="1" type="ORF">KTC_11590</name>
</gene>
<protein>
    <recommendedName>
        <fullName evidence="2">GyrI-like small molecule binding domain-containing protein</fullName>
    </recommendedName>
</protein>
<sequence length="61" mass="6740">MASLICHGSPHAIVEGYQALGSWIEANGYTITGPNRKVSLRWSGELDDYLTEIQFPVEMVS</sequence>
<dbReference type="AlphaFoldDB" id="A0A455SGC7"/>
<dbReference type="SUPFAM" id="SSF55136">
    <property type="entry name" value="Probable bacterial effector-binding domain"/>
    <property type="match status" value="1"/>
</dbReference>
<organism evidence="1">
    <name type="scientific">Thermosporothrix sp. COM3</name>
    <dbReference type="NCBI Taxonomy" id="2490863"/>
    <lineage>
        <taxon>Bacteria</taxon>
        <taxon>Bacillati</taxon>
        <taxon>Chloroflexota</taxon>
        <taxon>Ktedonobacteria</taxon>
        <taxon>Ktedonobacterales</taxon>
        <taxon>Thermosporotrichaceae</taxon>
        <taxon>Thermosporothrix</taxon>
    </lineage>
</organism>
<evidence type="ECO:0000313" key="1">
    <source>
        <dbReference type="EMBL" id="BBH86408.1"/>
    </source>
</evidence>
<evidence type="ECO:0008006" key="2">
    <source>
        <dbReference type="Google" id="ProtNLM"/>
    </source>
</evidence>
<dbReference type="Gene3D" id="3.20.80.10">
    <property type="entry name" value="Regulatory factor, effector binding domain"/>
    <property type="match status" value="1"/>
</dbReference>